<dbReference type="InterPro" id="IPR003593">
    <property type="entry name" value="AAA+_ATPase"/>
</dbReference>
<evidence type="ECO:0000313" key="13">
    <source>
        <dbReference type="Proteomes" id="UP000193925"/>
    </source>
</evidence>
<dbReference type="GO" id="GO:0015421">
    <property type="term" value="F:ABC-type oligopeptide transporter activity"/>
    <property type="evidence" value="ECO:0007669"/>
    <property type="project" value="TreeGrafter"/>
</dbReference>
<dbReference type="PANTHER" id="PTHR43394:SF1">
    <property type="entry name" value="ATP-BINDING CASSETTE SUB-FAMILY B MEMBER 10, MITOCHONDRIAL"/>
    <property type="match status" value="1"/>
</dbReference>
<evidence type="ECO:0000259" key="9">
    <source>
        <dbReference type="PROSITE" id="PS50893"/>
    </source>
</evidence>
<keyword evidence="6 8" id="KW-1133">Transmembrane helix</keyword>
<keyword evidence="4" id="KW-0547">Nucleotide-binding</keyword>
<dbReference type="InterPro" id="IPR027417">
    <property type="entry name" value="P-loop_NTPase"/>
</dbReference>
<evidence type="ECO:0000256" key="1">
    <source>
        <dbReference type="ARBA" id="ARBA00004651"/>
    </source>
</evidence>
<evidence type="ECO:0000256" key="6">
    <source>
        <dbReference type="ARBA" id="ARBA00022989"/>
    </source>
</evidence>
<feature type="transmembrane region" description="Helical" evidence="8">
    <location>
        <begin position="268"/>
        <end position="286"/>
    </location>
</feature>
<dbReference type="SMART" id="SM00382">
    <property type="entry name" value="AAA"/>
    <property type="match status" value="1"/>
</dbReference>
<evidence type="ECO:0000256" key="4">
    <source>
        <dbReference type="ARBA" id="ARBA00022741"/>
    </source>
</evidence>
<feature type="transmembrane region" description="Helical" evidence="8">
    <location>
        <begin position="26"/>
        <end position="49"/>
    </location>
</feature>
<dbReference type="PROSITE" id="PS50929">
    <property type="entry name" value="ABC_TM1F"/>
    <property type="match status" value="1"/>
</dbReference>
<protein>
    <submittedName>
        <fullName evidence="11">ABC transporter related protein</fullName>
    </submittedName>
    <submittedName>
        <fullName evidence="12">Lipid A export ATP-binding/permease protein MsbA</fullName>
    </submittedName>
</protein>
<reference evidence="11" key="2">
    <citation type="submission" date="2014-07" db="EMBL/GenBank/DDBJ databases">
        <title>Initial genome analysis of the psychrotolerant acidophile Acidithiobacillus ferrivorans CF27: insights into iron and sulfur oxidation pathways and into biofilm formation.</title>
        <authorList>
            <person name="Talla E."/>
            <person name="Hedrich S."/>
            <person name="Mangenot S."/>
            <person name="Ji B."/>
            <person name="Johnson D.B."/>
            <person name="Barbe V."/>
            <person name="Bonnefoy V."/>
        </authorList>
    </citation>
    <scope>NUCLEOTIDE SEQUENCE [LARGE SCALE GENOMIC DNA]</scope>
    <source>
        <strain evidence="11">CF27</strain>
    </source>
</reference>
<dbReference type="Pfam" id="PF00005">
    <property type="entry name" value="ABC_tran"/>
    <property type="match status" value="1"/>
</dbReference>
<evidence type="ECO:0000256" key="7">
    <source>
        <dbReference type="ARBA" id="ARBA00023136"/>
    </source>
</evidence>
<dbReference type="EMBL" id="LT841305">
    <property type="protein sequence ID" value="SMH67433.1"/>
    <property type="molecule type" value="Genomic_DNA"/>
</dbReference>
<feature type="transmembrane region" description="Helical" evidence="8">
    <location>
        <begin position="155"/>
        <end position="176"/>
    </location>
</feature>
<name>A0A060UKF9_9PROT</name>
<evidence type="ECO:0000256" key="5">
    <source>
        <dbReference type="ARBA" id="ARBA00022840"/>
    </source>
</evidence>
<keyword evidence="7 8" id="KW-0472">Membrane</keyword>
<evidence type="ECO:0000259" key="10">
    <source>
        <dbReference type="PROSITE" id="PS50929"/>
    </source>
</evidence>
<dbReference type="InterPro" id="IPR036640">
    <property type="entry name" value="ABC1_TM_sf"/>
</dbReference>
<dbReference type="Gene3D" id="1.20.1560.10">
    <property type="entry name" value="ABC transporter type 1, transmembrane domain"/>
    <property type="match status" value="1"/>
</dbReference>
<feature type="transmembrane region" description="Helical" evidence="8">
    <location>
        <begin position="78"/>
        <end position="102"/>
    </location>
</feature>
<dbReference type="FunFam" id="3.40.50.300:FF:000287">
    <property type="entry name" value="Multidrug ABC transporter ATP-binding protein"/>
    <property type="match status" value="1"/>
</dbReference>
<reference evidence="12 13" key="3">
    <citation type="submission" date="2017-03" db="EMBL/GenBank/DDBJ databases">
        <authorList>
            <person name="Regsiter A."/>
            <person name="William W."/>
        </authorList>
    </citation>
    <scope>NUCLEOTIDE SEQUENCE [LARGE SCALE GENOMIC DNA]</scope>
    <source>
        <strain evidence="12">PRJEB5721</strain>
    </source>
</reference>
<dbReference type="PROSITE" id="PS00211">
    <property type="entry name" value="ABC_TRANSPORTER_1"/>
    <property type="match status" value="1"/>
</dbReference>
<evidence type="ECO:0000256" key="2">
    <source>
        <dbReference type="ARBA" id="ARBA00022448"/>
    </source>
</evidence>
<dbReference type="Pfam" id="PF00664">
    <property type="entry name" value="ABC_membrane"/>
    <property type="match status" value="1"/>
</dbReference>
<dbReference type="SUPFAM" id="SSF52540">
    <property type="entry name" value="P-loop containing nucleoside triphosphate hydrolases"/>
    <property type="match status" value="1"/>
</dbReference>
<evidence type="ECO:0000256" key="8">
    <source>
        <dbReference type="SAM" id="Phobius"/>
    </source>
</evidence>
<evidence type="ECO:0000313" key="11">
    <source>
        <dbReference type="EMBL" id="CDQ09162.1"/>
    </source>
</evidence>
<dbReference type="GO" id="GO:0005524">
    <property type="term" value="F:ATP binding"/>
    <property type="evidence" value="ECO:0007669"/>
    <property type="project" value="UniProtKB-KW"/>
</dbReference>
<dbReference type="PANTHER" id="PTHR43394">
    <property type="entry name" value="ATP-DEPENDENT PERMEASE MDL1, MITOCHONDRIAL"/>
    <property type="match status" value="1"/>
</dbReference>
<dbReference type="InterPro" id="IPR017871">
    <property type="entry name" value="ABC_transporter-like_CS"/>
</dbReference>
<organism evidence="11">
    <name type="scientific">Acidithiobacillus ferrivorans</name>
    <dbReference type="NCBI Taxonomy" id="160808"/>
    <lineage>
        <taxon>Bacteria</taxon>
        <taxon>Pseudomonadati</taxon>
        <taxon>Pseudomonadota</taxon>
        <taxon>Acidithiobacillia</taxon>
        <taxon>Acidithiobacillales</taxon>
        <taxon>Acidithiobacillaceae</taxon>
        <taxon>Acidithiobacillus</taxon>
    </lineage>
</organism>
<dbReference type="InterPro" id="IPR003439">
    <property type="entry name" value="ABC_transporter-like_ATP-bd"/>
</dbReference>
<proteinExistence type="predicted"/>
<dbReference type="GO" id="GO:0005886">
    <property type="term" value="C:plasma membrane"/>
    <property type="evidence" value="ECO:0007669"/>
    <property type="project" value="UniProtKB-SubCell"/>
</dbReference>
<dbReference type="SUPFAM" id="SSF90123">
    <property type="entry name" value="ABC transporter transmembrane region"/>
    <property type="match status" value="1"/>
</dbReference>
<keyword evidence="2" id="KW-0813">Transport</keyword>
<dbReference type="InterPro" id="IPR011527">
    <property type="entry name" value="ABC1_TM_dom"/>
</dbReference>
<dbReference type="CDD" id="cd18564">
    <property type="entry name" value="ABC_6TM_exporter_like"/>
    <property type="match status" value="1"/>
</dbReference>
<dbReference type="Proteomes" id="UP000193925">
    <property type="component" value="Chromosome AFERRI"/>
</dbReference>
<evidence type="ECO:0000256" key="3">
    <source>
        <dbReference type="ARBA" id="ARBA00022692"/>
    </source>
</evidence>
<keyword evidence="13" id="KW-1185">Reference proteome</keyword>
<keyword evidence="5 12" id="KW-0067">ATP-binding</keyword>
<dbReference type="Gene3D" id="3.40.50.300">
    <property type="entry name" value="P-loop containing nucleotide triphosphate hydrolases"/>
    <property type="match status" value="1"/>
</dbReference>
<feature type="transmembrane region" description="Helical" evidence="8">
    <location>
        <begin position="182"/>
        <end position="199"/>
    </location>
</feature>
<dbReference type="EMBL" id="CCCS020000016">
    <property type="protein sequence ID" value="CDQ09162.1"/>
    <property type="molecule type" value="Genomic_DNA"/>
</dbReference>
<comment type="subcellular location">
    <subcellularLocation>
        <location evidence="1">Cell membrane</location>
        <topology evidence="1">Multi-pass membrane protein</topology>
    </subcellularLocation>
</comment>
<dbReference type="InterPro" id="IPR039421">
    <property type="entry name" value="Type_1_exporter"/>
</dbReference>
<feature type="domain" description="ABC transmembrane type-1" evidence="10">
    <location>
        <begin position="30"/>
        <end position="327"/>
    </location>
</feature>
<dbReference type="GO" id="GO:0016887">
    <property type="term" value="F:ATP hydrolysis activity"/>
    <property type="evidence" value="ECO:0007669"/>
    <property type="project" value="InterPro"/>
</dbReference>
<feature type="domain" description="ABC transporter" evidence="9">
    <location>
        <begin position="361"/>
        <end position="595"/>
    </location>
</feature>
<sequence>MAAAMDQRQRPFSLWELRRFLHPHRAALSGAALAMTARAMVLLVIPWPLKFVIDSVISQKPLPVWLAGFLPDPLGHRVALLDVLGIVMLLFAVADSALAYAGGRLLLRVGQRAVFDIRRTLFAHLQRLSLAFHRRQKSGDLMARLGGDIQTLQDFVVSVGTGLFAHLLTIVGMAGIMLVIDWRYALVVIASVPLLLVITQRHTRRLKQAFRLARRKEGELWSMAQESIAGIPVVQAYGRESFEENRFRERAEQSLDAALEANELQMRFTPLVGGLVAVAVGVAVWYGASQVLAGRITTGELLVFLAYLRGMAAPLRQFAKMAGTVSKATVAAERLGDVFAEEPDIRDAANAIRLPSCTGALEFRSVSFAYHPDEMVLKDISFRVDSGRTVALVGTTGAGKSTLVSLIPRFHDPIEGRILLDGHDLRDLQLASVRDQIALVLQEPLLFHGSIWENIAYGRAGAGREEAIDAAQAVGLHDLIGGLHDGYDTLVGERGASLSGGQRQCVSIARAMLRDAPIVILDEPTSGLDTFSERRVLEALHRLTTGRTTLVIAHRLATIVAADRILVLEHGCIIQDGTHEQLLAQGGQYARLWQQGYYKSSMNLTQEAV</sequence>
<dbReference type="AlphaFoldDB" id="A0A060UKF9"/>
<keyword evidence="3 8" id="KW-0812">Transmembrane</keyword>
<accession>A0A060UKF9</accession>
<evidence type="ECO:0000313" key="12">
    <source>
        <dbReference type="EMBL" id="SMH67433.1"/>
    </source>
</evidence>
<dbReference type="PROSITE" id="PS50893">
    <property type="entry name" value="ABC_TRANSPORTER_2"/>
    <property type="match status" value="1"/>
</dbReference>
<reference evidence="11" key="1">
    <citation type="submission" date="2014-03" db="EMBL/GenBank/DDBJ databases">
        <authorList>
            <person name="Genoscope - CEA"/>
        </authorList>
    </citation>
    <scope>NUCLEOTIDE SEQUENCE [LARGE SCALE GENOMIC DNA]</scope>
    <source>
        <strain evidence="11">CF27</strain>
    </source>
</reference>
<gene>
    <name evidence="11" type="ORF">AFERRI_230020</name>
    <name evidence="12" type="ORF">AFERRI_50634</name>
</gene>